<dbReference type="PROSITE" id="PS51257">
    <property type="entry name" value="PROKAR_LIPOPROTEIN"/>
    <property type="match status" value="1"/>
</dbReference>
<name>A0ABU1TMH4_9FLAO</name>
<dbReference type="Proteomes" id="UP001255185">
    <property type="component" value="Unassembled WGS sequence"/>
</dbReference>
<comment type="caution">
    <text evidence="2">The sequence shown here is derived from an EMBL/GenBank/DDBJ whole genome shotgun (WGS) entry which is preliminary data.</text>
</comment>
<gene>
    <name evidence="2" type="ORF">J2X31_001168</name>
</gene>
<evidence type="ECO:0000313" key="3">
    <source>
        <dbReference type="Proteomes" id="UP001255185"/>
    </source>
</evidence>
<evidence type="ECO:0000256" key="1">
    <source>
        <dbReference type="SAM" id="SignalP"/>
    </source>
</evidence>
<evidence type="ECO:0000313" key="2">
    <source>
        <dbReference type="EMBL" id="MDR6967161.1"/>
    </source>
</evidence>
<evidence type="ECO:0008006" key="4">
    <source>
        <dbReference type="Google" id="ProtNLM"/>
    </source>
</evidence>
<keyword evidence="3" id="KW-1185">Reference proteome</keyword>
<reference evidence="2 3" key="1">
    <citation type="submission" date="2023-07" db="EMBL/GenBank/DDBJ databases">
        <title>Sorghum-associated microbial communities from plants grown in Nebraska, USA.</title>
        <authorList>
            <person name="Schachtman D."/>
        </authorList>
    </citation>
    <scope>NUCLEOTIDE SEQUENCE [LARGE SCALE GENOMIC DNA]</scope>
    <source>
        <strain evidence="2 3">3773</strain>
    </source>
</reference>
<protein>
    <recommendedName>
        <fullName evidence="4">Lipoprotein</fullName>
    </recommendedName>
</protein>
<dbReference type="EMBL" id="JAVDVI010000004">
    <property type="protein sequence ID" value="MDR6967161.1"/>
    <property type="molecule type" value="Genomic_DNA"/>
</dbReference>
<accession>A0ABU1TMH4</accession>
<proteinExistence type="predicted"/>
<feature type="signal peptide" evidence="1">
    <location>
        <begin position="1"/>
        <end position="22"/>
    </location>
</feature>
<keyword evidence="1" id="KW-0732">Signal</keyword>
<dbReference type="RefSeq" id="WP_310025156.1">
    <property type="nucleotide sequence ID" value="NZ_JAVDVI010000004.1"/>
</dbReference>
<organism evidence="2 3">
    <name type="scientific">Flavobacterium arsenatis</name>
    <dbReference type="NCBI Taxonomy" id="1484332"/>
    <lineage>
        <taxon>Bacteria</taxon>
        <taxon>Pseudomonadati</taxon>
        <taxon>Bacteroidota</taxon>
        <taxon>Flavobacteriia</taxon>
        <taxon>Flavobacteriales</taxon>
        <taxon>Flavobacteriaceae</taxon>
        <taxon>Flavobacterium</taxon>
    </lineage>
</organism>
<feature type="chain" id="PRO_5045371119" description="Lipoprotein" evidence="1">
    <location>
        <begin position="23"/>
        <end position="156"/>
    </location>
</feature>
<sequence>MKKSVLAFAVVLVMMVSCKKEAKEEVVMPTVQDEMPVEESAVMECYSAIIKKDTISLNLTVKDSSLEQGELHYNFFEKDKNQGTLTGTFKGDTLFADYTFMSEGKSSVREVVFLKKGNIFIEGYGDVEEKDGKTVFKDKKKLFFDSKIVLSKTDCK</sequence>